<proteinExistence type="predicted"/>
<evidence type="ECO:0000313" key="1">
    <source>
        <dbReference type="EMBL" id="KAJ2972031.1"/>
    </source>
</evidence>
<dbReference type="EMBL" id="JANJQO010001226">
    <property type="protein sequence ID" value="KAJ2972031.1"/>
    <property type="molecule type" value="Genomic_DNA"/>
</dbReference>
<dbReference type="Proteomes" id="UP001143910">
    <property type="component" value="Unassembled WGS sequence"/>
</dbReference>
<organism evidence="1 2">
    <name type="scientific">Zarea fungicola</name>
    <dbReference type="NCBI Taxonomy" id="93591"/>
    <lineage>
        <taxon>Eukaryota</taxon>
        <taxon>Fungi</taxon>
        <taxon>Dikarya</taxon>
        <taxon>Ascomycota</taxon>
        <taxon>Pezizomycotina</taxon>
        <taxon>Sordariomycetes</taxon>
        <taxon>Hypocreomycetidae</taxon>
        <taxon>Hypocreales</taxon>
        <taxon>Cordycipitaceae</taxon>
        <taxon>Zarea</taxon>
    </lineage>
</organism>
<gene>
    <name evidence="1" type="ORF">NQ176_g7386</name>
</gene>
<keyword evidence="2" id="KW-1185">Reference proteome</keyword>
<name>A0ACC1MZL4_9HYPO</name>
<comment type="caution">
    <text evidence="1">The sequence shown here is derived from an EMBL/GenBank/DDBJ whole genome shotgun (WGS) entry which is preliminary data.</text>
</comment>
<evidence type="ECO:0000313" key="2">
    <source>
        <dbReference type="Proteomes" id="UP001143910"/>
    </source>
</evidence>
<reference evidence="1" key="1">
    <citation type="submission" date="2022-08" db="EMBL/GenBank/DDBJ databases">
        <title>Genome Sequence of Lecanicillium fungicola.</title>
        <authorList>
            <person name="Buettner E."/>
        </authorList>
    </citation>
    <scope>NUCLEOTIDE SEQUENCE</scope>
    <source>
        <strain evidence="1">Babe33</strain>
    </source>
</reference>
<protein>
    <submittedName>
        <fullName evidence="1">Uncharacterized protein</fullName>
    </submittedName>
</protein>
<accession>A0ACC1MZL4</accession>
<sequence length="207" mass="22802">MQVARAVLDQSEDTHFTLLWAIRSREELQRLPDGPMKPQSSGSWWNIFGKRGSKPNSEIGEHIPEPSPLGRELQEMKTRYGTRLHIHIGVDVESTQFRYSDISAALQSLGPLPPTTPSATDCQPHNQKFHAPASEFEPKGARPCTCTTDAKGKNLFMVSGPEGFISHYAGPKVWLGGVETQGAVGGVLAELRRRNASFAADWLVLKL</sequence>